<feature type="signal peptide" evidence="1">
    <location>
        <begin position="1"/>
        <end position="23"/>
    </location>
</feature>
<reference evidence="2" key="1">
    <citation type="submission" date="2018-12" db="EMBL/GenBank/DDBJ databases">
        <authorList>
            <person name="Will S."/>
            <person name="Neumann-Schaal M."/>
            <person name="Henke P."/>
        </authorList>
    </citation>
    <scope>NUCLEOTIDE SEQUENCE</scope>
    <source>
        <strain evidence="2">PCC 7102</strain>
    </source>
</reference>
<reference evidence="2" key="2">
    <citation type="journal article" date="2019" name="Genome Biol. Evol.">
        <title>Day and night: Metabolic profiles and evolutionary relationships of six axenic non-marine cyanobacteria.</title>
        <authorList>
            <person name="Will S.E."/>
            <person name="Henke P."/>
            <person name="Boedeker C."/>
            <person name="Huang S."/>
            <person name="Brinkmann H."/>
            <person name="Rohde M."/>
            <person name="Jarek M."/>
            <person name="Friedl T."/>
            <person name="Seufert S."/>
            <person name="Schumacher M."/>
            <person name="Overmann J."/>
            <person name="Neumann-Schaal M."/>
            <person name="Petersen J."/>
        </authorList>
    </citation>
    <scope>NUCLEOTIDE SEQUENCE [LARGE SCALE GENOMIC DNA]</scope>
    <source>
        <strain evidence="2">PCC 7102</strain>
    </source>
</reference>
<dbReference type="AlphaFoldDB" id="A0A433VNY4"/>
<proteinExistence type="predicted"/>
<accession>A0A433VNY4</accession>
<comment type="caution">
    <text evidence="2">The sequence shown here is derived from an EMBL/GenBank/DDBJ whole genome shotgun (WGS) entry which is preliminary data.</text>
</comment>
<dbReference type="EMBL" id="RSCL01000004">
    <property type="protein sequence ID" value="RUT07838.1"/>
    <property type="molecule type" value="Genomic_DNA"/>
</dbReference>
<sequence>MKNQMLLSLACISLLTSILPANAQIVKTPSTPAKTQTQAVVSPNQEISIPQDTAIIVSFPAPITVDVGQKQEFPLTVPLAQAIQDSQGNVLVPENTPVTIVIKPTKKGAKIIAQSLVVRGRIVKITAESQVIPGTTITHKRANDKAVETGSVFGRLGGSVLGFVGQGDPEQFDRGAMLGSAVGIVSGLRTEENTRIVQIPQSSVFVLSLLAPVNLSAK</sequence>
<dbReference type="RefSeq" id="WP_127080691.1">
    <property type="nucleotide sequence ID" value="NZ_RSCL01000004.1"/>
</dbReference>
<name>A0A433VNY4_9CYAN</name>
<keyword evidence="3" id="KW-1185">Reference proteome</keyword>
<dbReference type="OrthoDB" id="483027at2"/>
<evidence type="ECO:0000313" key="3">
    <source>
        <dbReference type="Proteomes" id="UP000271624"/>
    </source>
</evidence>
<keyword evidence="1" id="KW-0732">Signal</keyword>
<evidence type="ECO:0000256" key="1">
    <source>
        <dbReference type="SAM" id="SignalP"/>
    </source>
</evidence>
<evidence type="ECO:0000313" key="2">
    <source>
        <dbReference type="EMBL" id="RUT07838.1"/>
    </source>
</evidence>
<organism evidence="2 3">
    <name type="scientific">Dulcicalothrix desertica PCC 7102</name>
    <dbReference type="NCBI Taxonomy" id="232991"/>
    <lineage>
        <taxon>Bacteria</taxon>
        <taxon>Bacillati</taxon>
        <taxon>Cyanobacteriota</taxon>
        <taxon>Cyanophyceae</taxon>
        <taxon>Nostocales</taxon>
        <taxon>Calotrichaceae</taxon>
        <taxon>Dulcicalothrix</taxon>
    </lineage>
</organism>
<protein>
    <submittedName>
        <fullName evidence="2">Uncharacterized protein</fullName>
    </submittedName>
</protein>
<dbReference type="Proteomes" id="UP000271624">
    <property type="component" value="Unassembled WGS sequence"/>
</dbReference>
<feature type="chain" id="PRO_5030092575" evidence="1">
    <location>
        <begin position="24"/>
        <end position="218"/>
    </location>
</feature>
<gene>
    <name evidence="2" type="ORF">DSM106972_020980</name>
</gene>